<accession>A0AA35SLA5</accession>
<dbReference type="PANTHER" id="PTHR21090:SF5">
    <property type="entry name" value="PENTAFUNCTIONAL AROM POLYPEPTIDE"/>
    <property type="match status" value="1"/>
</dbReference>
<reference evidence="9" key="1">
    <citation type="submission" date="2023-03" db="EMBL/GenBank/DDBJ databases">
        <authorList>
            <person name="Steffen K."/>
            <person name="Cardenas P."/>
        </authorList>
    </citation>
    <scope>NUCLEOTIDE SEQUENCE</scope>
</reference>
<comment type="similarity">
    <text evidence="2">Belongs to the EPSP synthase family.</text>
</comment>
<comment type="catalytic activity">
    <reaction evidence="7">
        <text>3-phosphoshikimate + phosphoenolpyruvate = 5-O-(1-carboxyvinyl)-3-phosphoshikimate + phosphate</text>
        <dbReference type="Rhea" id="RHEA:21256"/>
        <dbReference type="ChEBI" id="CHEBI:43474"/>
        <dbReference type="ChEBI" id="CHEBI:57701"/>
        <dbReference type="ChEBI" id="CHEBI:58702"/>
        <dbReference type="ChEBI" id="CHEBI:145989"/>
        <dbReference type="EC" id="2.5.1.19"/>
    </reaction>
    <physiologicalReaction direction="left-to-right" evidence="7">
        <dbReference type="Rhea" id="RHEA:21257"/>
    </physiologicalReaction>
</comment>
<evidence type="ECO:0000259" key="8">
    <source>
        <dbReference type="Pfam" id="PF00275"/>
    </source>
</evidence>
<evidence type="ECO:0000256" key="7">
    <source>
        <dbReference type="ARBA" id="ARBA00044633"/>
    </source>
</evidence>
<keyword evidence="5" id="KW-0808">Transferase</keyword>
<evidence type="ECO:0000256" key="6">
    <source>
        <dbReference type="ARBA" id="ARBA00023141"/>
    </source>
</evidence>
<evidence type="ECO:0000313" key="10">
    <source>
        <dbReference type="Proteomes" id="UP001174909"/>
    </source>
</evidence>
<comment type="caution">
    <text evidence="9">The sequence shown here is derived from an EMBL/GenBank/DDBJ whole genome shotgun (WGS) entry which is preliminary data.</text>
</comment>
<dbReference type="InterPro" id="IPR013792">
    <property type="entry name" value="RNA3'P_cycl/enolpyr_Trfase_a/b"/>
</dbReference>
<sequence length="281" mass="31071">MTMDIFLSLLRQTGLEGGRTRLDVSKSSQFLTALLLIAPCAKNDVEIEVVGDREMPYIDITLAVMEAFGVQVVSDGYKYFRIEGGQRYQPRIYNVEPDASNASYFFAAAALTGGRVTVQHLHLDSMQGDVQFVRILEQMGCQVAVSDIGITVTGPHQLKGVDVDMRAISDTALTLAAIAPFADSKVTIRNIEHTRWQETDRIHAMVTELRRLGVPVIEHQDGLEVSPSSITPAAIDTYEDHRMAMAFSLVGLKARGIRINDPDCVSKTFPNYFEVLQGLYS</sequence>
<dbReference type="GO" id="GO:0003866">
    <property type="term" value="F:3-phosphoshikimate 1-carboxyvinyltransferase activity"/>
    <property type="evidence" value="ECO:0007669"/>
    <property type="project" value="UniProtKB-EC"/>
</dbReference>
<dbReference type="Pfam" id="PF00275">
    <property type="entry name" value="EPSP_synthase"/>
    <property type="match status" value="1"/>
</dbReference>
<evidence type="ECO:0000313" key="9">
    <source>
        <dbReference type="EMBL" id="CAI8031112.1"/>
    </source>
</evidence>
<keyword evidence="4" id="KW-0028">Amino-acid biosynthesis</keyword>
<evidence type="ECO:0000256" key="4">
    <source>
        <dbReference type="ARBA" id="ARBA00022605"/>
    </source>
</evidence>
<comment type="pathway">
    <text evidence="1">Metabolic intermediate biosynthesis; chorismate biosynthesis; chorismate from D-erythrose 4-phosphate and phosphoenolpyruvate: step 6/7.</text>
</comment>
<dbReference type="InterPro" id="IPR036968">
    <property type="entry name" value="Enolpyruvate_Tfrase_sf"/>
</dbReference>
<dbReference type="EC" id="2.5.1.19" evidence="3"/>
<dbReference type="EMBL" id="CASHTH010002520">
    <property type="protein sequence ID" value="CAI8031112.1"/>
    <property type="molecule type" value="Genomic_DNA"/>
</dbReference>
<dbReference type="NCBIfam" id="TIGR01356">
    <property type="entry name" value="aroA"/>
    <property type="match status" value="1"/>
</dbReference>
<dbReference type="GO" id="GO:0008652">
    <property type="term" value="P:amino acid biosynthetic process"/>
    <property type="evidence" value="ECO:0007669"/>
    <property type="project" value="UniProtKB-KW"/>
</dbReference>
<dbReference type="CDD" id="cd01556">
    <property type="entry name" value="EPSP_synthase"/>
    <property type="match status" value="1"/>
</dbReference>
<dbReference type="SUPFAM" id="SSF55205">
    <property type="entry name" value="EPT/RTPC-like"/>
    <property type="match status" value="1"/>
</dbReference>
<dbReference type="Gene3D" id="3.65.10.10">
    <property type="entry name" value="Enolpyruvate transferase domain"/>
    <property type="match status" value="2"/>
</dbReference>
<evidence type="ECO:0000256" key="1">
    <source>
        <dbReference type="ARBA" id="ARBA00004811"/>
    </source>
</evidence>
<evidence type="ECO:0000256" key="3">
    <source>
        <dbReference type="ARBA" id="ARBA00012450"/>
    </source>
</evidence>
<dbReference type="GO" id="GO:0009423">
    <property type="term" value="P:chorismate biosynthetic process"/>
    <property type="evidence" value="ECO:0007669"/>
    <property type="project" value="TreeGrafter"/>
</dbReference>
<organism evidence="9 10">
    <name type="scientific">Geodia barretti</name>
    <name type="common">Barrett's horny sponge</name>
    <dbReference type="NCBI Taxonomy" id="519541"/>
    <lineage>
        <taxon>Eukaryota</taxon>
        <taxon>Metazoa</taxon>
        <taxon>Porifera</taxon>
        <taxon>Demospongiae</taxon>
        <taxon>Heteroscleromorpha</taxon>
        <taxon>Tetractinellida</taxon>
        <taxon>Astrophorina</taxon>
        <taxon>Geodiidae</taxon>
        <taxon>Geodia</taxon>
    </lineage>
</organism>
<keyword evidence="10" id="KW-1185">Reference proteome</keyword>
<protein>
    <recommendedName>
        <fullName evidence="3">3-phosphoshikimate 1-carboxyvinyltransferase</fullName>
        <ecNumber evidence="3">2.5.1.19</ecNumber>
    </recommendedName>
</protein>
<name>A0AA35SLA5_GEOBA</name>
<feature type="domain" description="Enolpyruvate transferase" evidence="8">
    <location>
        <begin position="14"/>
        <end position="276"/>
    </location>
</feature>
<dbReference type="AlphaFoldDB" id="A0AA35SLA5"/>
<dbReference type="GO" id="GO:0009073">
    <property type="term" value="P:aromatic amino acid family biosynthetic process"/>
    <property type="evidence" value="ECO:0007669"/>
    <property type="project" value="UniProtKB-KW"/>
</dbReference>
<evidence type="ECO:0000256" key="5">
    <source>
        <dbReference type="ARBA" id="ARBA00022679"/>
    </source>
</evidence>
<dbReference type="Proteomes" id="UP001174909">
    <property type="component" value="Unassembled WGS sequence"/>
</dbReference>
<dbReference type="InterPro" id="IPR006264">
    <property type="entry name" value="EPSP_synthase"/>
</dbReference>
<proteinExistence type="inferred from homology"/>
<dbReference type="InterPro" id="IPR001986">
    <property type="entry name" value="Enolpyruvate_Tfrase_dom"/>
</dbReference>
<keyword evidence="6" id="KW-0057">Aromatic amino acid biosynthesis</keyword>
<dbReference type="PANTHER" id="PTHR21090">
    <property type="entry name" value="AROM/DEHYDROQUINATE SYNTHASE"/>
    <property type="match status" value="1"/>
</dbReference>
<evidence type="ECO:0000256" key="2">
    <source>
        <dbReference type="ARBA" id="ARBA00009948"/>
    </source>
</evidence>
<gene>
    <name evidence="9" type="ORF">GBAR_LOCUS17638</name>
</gene>